<evidence type="ECO:0000256" key="1">
    <source>
        <dbReference type="ARBA" id="ARBA00006914"/>
    </source>
</evidence>
<keyword evidence="2" id="KW-0547">Nucleotide-binding</keyword>
<dbReference type="SMART" id="SM00382">
    <property type="entry name" value="AAA"/>
    <property type="match status" value="1"/>
</dbReference>
<evidence type="ECO:0000313" key="5">
    <source>
        <dbReference type="EMBL" id="MUG68390.1"/>
    </source>
</evidence>
<sequence length="368" mass="41136">MIKILEHLPKLIRSSLMGDNKSVELYSLTLVRLLRKDYPEVSEEIAKALSYRDVGSPVTRAVGIEPPPSDRDNFMMLAQVKEPPLVSPGISLNSEVTHLVERFILERTQAEKLLAVGVRPPTSLLLYGPPGVGKTMLADFLSFELKLPLITLDLASTISSFLGKTGQNLKKVIEYAKKQPSILLLDEFDAVAKRRDDPSDLGELKRIVNVLLKELEDWPTHSIVIAATNHPEILDKAIWRRFDRPIEVPLPDMQSRKNMLVSKLPKDVVGFDEEIYAIIAEATNGLTGSDINQISERVLRKTIIDGENPMKYLIQELKVFHPDGKFNQIFARAAKGVLGNSVTQAEIASWLGISPSTVNHHLKKEDKK</sequence>
<dbReference type="InterPro" id="IPR003593">
    <property type="entry name" value="AAA+_ATPase"/>
</dbReference>
<keyword evidence="3" id="KW-0067">ATP-binding</keyword>
<gene>
    <name evidence="5" type="ORF">GNP94_20665</name>
</gene>
<accession>A0ABW9T8D1</accession>
<dbReference type="EMBL" id="WOAA01000026">
    <property type="protein sequence ID" value="MUG68390.1"/>
    <property type="molecule type" value="Genomic_DNA"/>
</dbReference>
<comment type="similarity">
    <text evidence="1">Belongs to the AAA ATPase family.</text>
</comment>
<dbReference type="SUPFAM" id="SSF52540">
    <property type="entry name" value="P-loop containing nucleoside triphosphate hydrolases"/>
    <property type="match status" value="1"/>
</dbReference>
<dbReference type="CDD" id="cd19481">
    <property type="entry name" value="RecA-like_protease"/>
    <property type="match status" value="1"/>
</dbReference>
<protein>
    <submittedName>
        <fullName evidence="5">AAA family ATPase</fullName>
    </submittedName>
</protein>
<dbReference type="InterPro" id="IPR003959">
    <property type="entry name" value="ATPase_AAA_core"/>
</dbReference>
<dbReference type="Proteomes" id="UP000435177">
    <property type="component" value="Unassembled WGS sequence"/>
</dbReference>
<evidence type="ECO:0000313" key="6">
    <source>
        <dbReference type="Proteomes" id="UP000435177"/>
    </source>
</evidence>
<dbReference type="PANTHER" id="PTHR23073">
    <property type="entry name" value="26S PROTEASOME REGULATORY SUBUNIT"/>
    <property type="match status" value="1"/>
</dbReference>
<keyword evidence="6" id="KW-1185">Reference proteome</keyword>
<dbReference type="Gene3D" id="1.10.8.60">
    <property type="match status" value="1"/>
</dbReference>
<reference evidence="5 6" key="1">
    <citation type="submission" date="2019-11" db="EMBL/GenBank/DDBJ databases">
        <title>Draft genome sequences of five Paenibacillus species of dairy origin.</title>
        <authorList>
            <person name="Olajide A.M."/>
            <person name="Chen S."/>
            <person name="Lapointe G."/>
        </authorList>
    </citation>
    <scope>NUCLEOTIDE SEQUENCE [LARGE SCALE GENOMIC DNA]</scope>
    <source>
        <strain evidence="5 6">3CS1</strain>
    </source>
</reference>
<name>A0ABW9T8D1_9BACL</name>
<dbReference type="Gene3D" id="3.40.50.300">
    <property type="entry name" value="P-loop containing nucleotide triphosphate hydrolases"/>
    <property type="match status" value="1"/>
</dbReference>
<feature type="domain" description="AAA+ ATPase" evidence="4">
    <location>
        <begin position="120"/>
        <end position="252"/>
    </location>
</feature>
<evidence type="ECO:0000256" key="2">
    <source>
        <dbReference type="ARBA" id="ARBA00022741"/>
    </source>
</evidence>
<dbReference type="InterPro" id="IPR050221">
    <property type="entry name" value="26S_Proteasome_ATPase"/>
</dbReference>
<dbReference type="Pfam" id="PF00004">
    <property type="entry name" value="AAA"/>
    <property type="match status" value="1"/>
</dbReference>
<evidence type="ECO:0000259" key="4">
    <source>
        <dbReference type="SMART" id="SM00382"/>
    </source>
</evidence>
<comment type="caution">
    <text evidence="5">The sequence shown here is derived from an EMBL/GenBank/DDBJ whole genome shotgun (WGS) entry which is preliminary data.</text>
</comment>
<dbReference type="RefSeq" id="WP_155618880.1">
    <property type="nucleotide sequence ID" value="NZ_WOAA01000026.1"/>
</dbReference>
<organism evidence="5 6">
    <name type="scientific">Paenibacillus campinasensis</name>
    <dbReference type="NCBI Taxonomy" id="66347"/>
    <lineage>
        <taxon>Bacteria</taxon>
        <taxon>Bacillati</taxon>
        <taxon>Bacillota</taxon>
        <taxon>Bacilli</taxon>
        <taxon>Bacillales</taxon>
        <taxon>Paenibacillaceae</taxon>
        <taxon>Paenibacillus</taxon>
    </lineage>
</organism>
<dbReference type="InterPro" id="IPR027417">
    <property type="entry name" value="P-loop_NTPase"/>
</dbReference>
<evidence type="ECO:0000256" key="3">
    <source>
        <dbReference type="ARBA" id="ARBA00022840"/>
    </source>
</evidence>
<proteinExistence type="inferred from homology"/>